<keyword evidence="1" id="KW-0863">Zinc-finger</keyword>
<dbReference type="PROSITE" id="PS50158">
    <property type="entry name" value="ZF_CCHC"/>
    <property type="match status" value="1"/>
</dbReference>
<dbReference type="Pfam" id="PF00098">
    <property type="entry name" value="zf-CCHC"/>
    <property type="match status" value="1"/>
</dbReference>
<reference evidence="4" key="1">
    <citation type="submission" date="2014-12" db="EMBL/GenBank/DDBJ databases">
        <title>Insight into the proteome of Arion vulgaris.</title>
        <authorList>
            <person name="Aradska J."/>
            <person name="Bulat T."/>
            <person name="Smidak R."/>
            <person name="Sarate P."/>
            <person name="Gangsoo J."/>
            <person name="Sialana F."/>
            <person name="Bilban M."/>
            <person name="Lubec G."/>
        </authorList>
    </citation>
    <scope>NUCLEOTIDE SEQUENCE</scope>
    <source>
        <tissue evidence="4">Skin</tissue>
    </source>
</reference>
<dbReference type="AlphaFoldDB" id="A0A0B7BBF8"/>
<keyword evidence="1" id="KW-0479">Metal-binding</keyword>
<proteinExistence type="predicted"/>
<evidence type="ECO:0000256" key="2">
    <source>
        <dbReference type="SAM" id="Coils"/>
    </source>
</evidence>
<evidence type="ECO:0000256" key="1">
    <source>
        <dbReference type="PROSITE-ProRule" id="PRU00047"/>
    </source>
</evidence>
<evidence type="ECO:0000259" key="3">
    <source>
        <dbReference type="PROSITE" id="PS50158"/>
    </source>
</evidence>
<dbReference type="GO" id="GO:0008270">
    <property type="term" value="F:zinc ion binding"/>
    <property type="evidence" value="ECO:0007669"/>
    <property type="project" value="UniProtKB-KW"/>
</dbReference>
<keyword evidence="1" id="KW-0862">Zinc</keyword>
<accession>A0A0B7BBF8</accession>
<dbReference type="InterPro" id="IPR001878">
    <property type="entry name" value="Znf_CCHC"/>
</dbReference>
<dbReference type="EMBL" id="HACG01043357">
    <property type="protein sequence ID" value="CEK90222.1"/>
    <property type="molecule type" value="Transcribed_RNA"/>
</dbReference>
<organism evidence="4">
    <name type="scientific">Arion vulgaris</name>
    <dbReference type="NCBI Taxonomy" id="1028688"/>
    <lineage>
        <taxon>Eukaryota</taxon>
        <taxon>Metazoa</taxon>
        <taxon>Spiralia</taxon>
        <taxon>Lophotrochozoa</taxon>
        <taxon>Mollusca</taxon>
        <taxon>Gastropoda</taxon>
        <taxon>Heterobranchia</taxon>
        <taxon>Euthyneura</taxon>
        <taxon>Panpulmonata</taxon>
        <taxon>Eupulmonata</taxon>
        <taxon>Stylommatophora</taxon>
        <taxon>Helicina</taxon>
        <taxon>Arionoidea</taxon>
        <taxon>Arionidae</taxon>
        <taxon>Arion</taxon>
    </lineage>
</organism>
<dbReference type="GO" id="GO:0003676">
    <property type="term" value="F:nucleic acid binding"/>
    <property type="evidence" value="ECO:0007669"/>
    <property type="project" value="InterPro"/>
</dbReference>
<feature type="domain" description="CCHC-type" evidence="3">
    <location>
        <begin position="25"/>
        <end position="38"/>
    </location>
</feature>
<name>A0A0B7BBF8_9EUPU</name>
<keyword evidence="2" id="KW-0175">Coiled coil</keyword>
<dbReference type="InterPro" id="IPR036875">
    <property type="entry name" value="Znf_CCHC_sf"/>
</dbReference>
<evidence type="ECO:0000313" key="4">
    <source>
        <dbReference type="EMBL" id="CEK90222.1"/>
    </source>
</evidence>
<protein>
    <recommendedName>
        <fullName evidence="3">CCHC-type domain-containing protein</fullName>
    </recommendedName>
</protein>
<gene>
    <name evidence="4" type="primary">ORF175550</name>
</gene>
<dbReference type="SUPFAM" id="SSF57756">
    <property type="entry name" value="Retrovirus zinc finger-like domains"/>
    <property type="match status" value="1"/>
</dbReference>
<sequence length="272" mass="32291">MTEAGKTYVRWGSRLRNPFFQRLVCYNCAGIGHFSMECASKHYQRKSRNFRQNYSRSFRDRRIYSINCFKEIRAVQNRAGREFRDIAVGEDESEGNWNNKEDRHEAKKEFSDIAVGDDGSEGEWRNKEDMSREEIYSVEMERKKEITGLKTIKELQREDKEKQEQLEKLKERDDLIEKLRSDIEDKCKQDDLIEELYDEINELRGELNFLRMSGAEGRKKFVERVQQKHNRQRIEKAGIAARKKVIQVAKVRERKETEGRTYSGCLGRAREG</sequence>
<feature type="coiled-coil region" evidence="2">
    <location>
        <begin position="152"/>
        <end position="213"/>
    </location>
</feature>